<evidence type="ECO:0000259" key="7">
    <source>
        <dbReference type="Pfam" id="PF02687"/>
    </source>
</evidence>
<evidence type="ECO:0000256" key="3">
    <source>
        <dbReference type="ARBA" id="ARBA00022692"/>
    </source>
</evidence>
<dbReference type="InterPro" id="IPR003838">
    <property type="entry name" value="ABC3_permease_C"/>
</dbReference>
<sequence length="454" mass="50850">MDVLKRAWLYITRKKKKSIIMLFILFTVSTAILSCISIKKATQISKNNATKGLANFFDLETNIGYTQKRGLSRKVIEDILKIKDIKKYNASIAGGGDIEGIKKVKSNKATPYNYEGLEKTFQLTGNEYTESDLKFVNHMLKLVKGRHIKSGDKNKVLIHKSLAELNNLKIGDKLTINRMSATDYYAIPGKGKNQMVLEIVGIFDNGTKELEREGNPIEIIENNLLCDNSAIKEFYEYADDDDLYYFASFYADKNTNIDSVISKVKKLPLNWDDMRINKSGDIFLALTQSFETMDKFVNMILIGSIVISGVILSLILTFWIQGRIHETGILLSIGVSKFKIIAQYIVELLIISVLAFSLSYFSGQLISQNIGDSLMQKAANETVQDLKYAGGMQLGNDPESKMLTHTSKDIEVKITPKEIIYVWVIGSGIVIASVAISSASIIRLKPKEILSKMS</sequence>
<evidence type="ECO:0000256" key="1">
    <source>
        <dbReference type="ARBA" id="ARBA00004651"/>
    </source>
</evidence>
<comment type="caution">
    <text evidence="8">The sequence shown here is derived from an EMBL/GenBank/DDBJ whole genome shotgun (WGS) entry which is preliminary data.</text>
</comment>
<dbReference type="Proteomes" id="UP001400965">
    <property type="component" value="Unassembled WGS sequence"/>
</dbReference>
<comment type="subcellular location">
    <subcellularLocation>
        <location evidence="1">Cell membrane</location>
        <topology evidence="1">Multi-pass membrane protein</topology>
    </subcellularLocation>
</comment>
<dbReference type="RefSeq" id="WP_346045507.1">
    <property type="nucleotide sequence ID" value="NZ_BAAACP010000011.1"/>
</dbReference>
<evidence type="ECO:0000256" key="5">
    <source>
        <dbReference type="ARBA" id="ARBA00023136"/>
    </source>
</evidence>
<keyword evidence="3 6" id="KW-0812">Transmembrane</keyword>
<evidence type="ECO:0000256" key="6">
    <source>
        <dbReference type="SAM" id="Phobius"/>
    </source>
</evidence>
<dbReference type="PANTHER" id="PTHR30572:SF9">
    <property type="entry name" value="ABC TRANSPORTER PERMEASE PROTEIN"/>
    <property type="match status" value="1"/>
</dbReference>
<feature type="transmembrane region" description="Helical" evidence="6">
    <location>
        <begin position="420"/>
        <end position="444"/>
    </location>
</feature>
<keyword evidence="2" id="KW-1003">Cell membrane</keyword>
<organism evidence="8 9">
    <name type="scientific">Paraclostridium tenue</name>
    <dbReference type="NCBI Taxonomy" id="1737"/>
    <lineage>
        <taxon>Bacteria</taxon>
        <taxon>Bacillati</taxon>
        <taxon>Bacillota</taxon>
        <taxon>Clostridia</taxon>
        <taxon>Peptostreptococcales</taxon>
        <taxon>Peptostreptococcaceae</taxon>
        <taxon>Paraclostridium</taxon>
    </lineage>
</organism>
<evidence type="ECO:0000256" key="4">
    <source>
        <dbReference type="ARBA" id="ARBA00022989"/>
    </source>
</evidence>
<proteinExistence type="predicted"/>
<protein>
    <submittedName>
        <fullName evidence="8">ABC transporter permease</fullName>
    </submittedName>
</protein>
<keyword evidence="4 6" id="KW-1133">Transmembrane helix</keyword>
<gene>
    <name evidence="8" type="ORF">GCM10008917_19870</name>
</gene>
<dbReference type="EMBL" id="BAAACP010000011">
    <property type="protein sequence ID" value="GAA0864834.1"/>
    <property type="molecule type" value="Genomic_DNA"/>
</dbReference>
<name>A0ABP3XGV9_9FIRM</name>
<dbReference type="PANTHER" id="PTHR30572">
    <property type="entry name" value="MEMBRANE COMPONENT OF TRANSPORTER-RELATED"/>
    <property type="match status" value="1"/>
</dbReference>
<keyword evidence="5 6" id="KW-0472">Membrane</keyword>
<dbReference type="InterPro" id="IPR050250">
    <property type="entry name" value="Macrolide_Exporter_MacB"/>
</dbReference>
<evidence type="ECO:0000313" key="8">
    <source>
        <dbReference type="EMBL" id="GAA0864834.1"/>
    </source>
</evidence>
<dbReference type="Pfam" id="PF02687">
    <property type="entry name" value="FtsX"/>
    <property type="match status" value="1"/>
</dbReference>
<evidence type="ECO:0000256" key="2">
    <source>
        <dbReference type="ARBA" id="ARBA00022475"/>
    </source>
</evidence>
<reference evidence="9" key="1">
    <citation type="journal article" date="2019" name="Int. J. Syst. Evol. Microbiol.">
        <title>The Global Catalogue of Microorganisms (GCM) 10K type strain sequencing project: providing services to taxonomists for standard genome sequencing and annotation.</title>
        <authorList>
            <consortium name="The Broad Institute Genomics Platform"/>
            <consortium name="The Broad Institute Genome Sequencing Center for Infectious Disease"/>
            <person name="Wu L."/>
            <person name="Ma J."/>
        </authorList>
    </citation>
    <scope>NUCLEOTIDE SEQUENCE [LARGE SCALE GENOMIC DNA]</scope>
    <source>
        <strain evidence="9">JCM 6486</strain>
    </source>
</reference>
<dbReference type="PROSITE" id="PS51257">
    <property type="entry name" value="PROKAR_LIPOPROTEIN"/>
    <property type="match status" value="1"/>
</dbReference>
<accession>A0ABP3XGV9</accession>
<evidence type="ECO:0000313" key="9">
    <source>
        <dbReference type="Proteomes" id="UP001400965"/>
    </source>
</evidence>
<feature type="transmembrane region" description="Helical" evidence="6">
    <location>
        <begin position="296"/>
        <end position="320"/>
    </location>
</feature>
<feature type="transmembrane region" description="Helical" evidence="6">
    <location>
        <begin position="341"/>
        <end position="361"/>
    </location>
</feature>
<keyword evidence="9" id="KW-1185">Reference proteome</keyword>
<feature type="domain" description="ABC3 transporter permease C-terminal" evidence="7">
    <location>
        <begin position="299"/>
        <end position="445"/>
    </location>
</feature>